<accession>A0A183U9Q8</accession>
<dbReference type="EMBL" id="UYWY01012087">
    <property type="protein sequence ID" value="VDM34608.1"/>
    <property type="molecule type" value="Genomic_DNA"/>
</dbReference>
<dbReference type="Proteomes" id="UP000050794">
    <property type="component" value="Unassembled WGS sequence"/>
</dbReference>
<dbReference type="AlphaFoldDB" id="A0A183U9Q8"/>
<reference evidence="3" key="1">
    <citation type="submission" date="2016-06" db="UniProtKB">
        <authorList>
            <consortium name="WormBaseParasite"/>
        </authorList>
    </citation>
    <scope>IDENTIFICATION</scope>
</reference>
<protein>
    <submittedName>
        <fullName evidence="1 3">Uncharacterized protein</fullName>
    </submittedName>
</protein>
<proteinExistence type="predicted"/>
<reference evidence="1 2" key="2">
    <citation type="submission" date="2018-11" db="EMBL/GenBank/DDBJ databases">
        <authorList>
            <consortium name="Pathogen Informatics"/>
        </authorList>
    </citation>
    <scope>NUCLEOTIDE SEQUENCE [LARGE SCALE GENOMIC DNA]</scope>
</reference>
<gene>
    <name evidence="1" type="ORF">TCNE_LOCUS5228</name>
</gene>
<keyword evidence="2" id="KW-1185">Reference proteome</keyword>
<sequence>MLLNHRFEFKLRSGMIPSERTAMTDFCAATYRPLVVNRVIPPPSGRQTLPDTGLGPESSGLRSSLMCDGHHFRGQCRVRVPDFGVAATYATASGTVRFWASKRCLAISFFAWGTELAS</sequence>
<organism evidence="2 3">
    <name type="scientific">Toxocara canis</name>
    <name type="common">Canine roundworm</name>
    <dbReference type="NCBI Taxonomy" id="6265"/>
    <lineage>
        <taxon>Eukaryota</taxon>
        <taxon>Metazoa</taxon>
        <taxon>Ecdysozoa</taxon>
        <taxon>Nematoda</taxon>
        <taxon>Chromadorea</taxon>
        <taxon>Rhabditida</taxon>
        <taxon>Spirurina</taxon>
        <taxon>Ascaridomorpha</taxon>
        <taxon>Ascaridoidea</taxon>
        <taxon>Toxocaridae</taxon>
        <taxon>Toxocara</taxon>
    </lineage>
</organism>
<evidence type="ECO:0000313" key="1">
    <source>
        <dbReference type="EMBL" id="VDM34608.1"/>
    </source>
</evidence>
<evidence type="ECO:0000313" key="3">
    <source>
        <dbReference type="WBParaSite" id="TCNE_0000522801-mRNA-1"/>
    </source>
</evidence>
<evidence type="ECO:0000313" key="2">
    <source>
        <dbReference type="Proteomes" id="UP000050794"/>
    </source>
</evidence>
<name>A0A183U9Q8_TOXCA</name>
<dbReference type="WBParaSite" id="TCNE_0000522801-mRNA-1">
    <property type="protein sequence ID" value="TCNE_0000522801-mRNA-1"/>
    <property type="gene ID" value="TCNE_0000522801"/>
</dbReference>